<evidence type="ECO:0000313" key="4">
    <source>
        <dbReference type="Proteomes" id="UP000183365"/>
    </source>
</evidence>
<evidence type="ECO:0000256" key="2">
    <source>
        <dbReference type="SAM" id="MobiDB-lite"/>
    </source>
</evidence>
<evidence type="ECO:0000256" key="1">
    <source>
        <dbReference type="SAM" id="Coils"/>
    </source>
</evidence>
<feature type="region of interest" description="Disordered" evidence="2">
    <location>
        <begin position="259"/>
        <end position="280"/>
    </location>
</feature>
<protein>
    <submittedName>
        <fullName evidence="3">Uncharacterized protein</fullName>
    </submittedName>
</protein>
<name>A0A1L0CQS5_9ASCO</name>
<evidence type="ECO:0000313" key="3">
    <source>
        <dbReference type="EMBL" id="SGZ40865.1"/>
    </source>
</evidence>
<dbReference type="VEuPathDB" id="FungiDB:HGUI_03065"/>
<keyword evidence="1" id="KW-0175">Coiled coil</keyword>
<feature type="region of interest" description="Disordered" evidence="2">
    <location>
        <begin position="170"/>
        <end position="198"/>
    </location>
</feature>
<feature type="coiled-coil region" evidence="1">
    <location>
        <begin position="201"/>
        <end position="244"/>
    </location>
</feature>
<dbReference type="Proteomes" id="UP000183365">
    <property type="component" value="Unassembled WGS sequence"/>
</dbReference>
<dbReference type="EMBL" id="FQNF01000067">
    <property type="protein sequence ID" value="SGZ40865.1"/>
    <property type="molecule type" value="Genomic_DNA"/>
</dbReference>
<gene>
    <name evidence="3" type="ORF">HGUI_03065</name>
</gene>
<sequence length="280" mass="32913">MFKSDLHMDFPKPKLKTLTNEQLVKIEKFDSHINDLFQNIITIRKQEEDHNIKTKGFRRSFEPSYRVPFDTEQEILQTKSDTLAHILRIKTEDSNRPLSTSNNKDILKPGERRDVHITPNKRVNELDDADVEVIDRNRLQSVKKQKISTSLGKIPESVSQYSFSSKYNKPLSSLKSNSGLHNEGQLSEKEKYKASGSQHYLHDLKKKRETTKKTLDNLEEEYLHKKEKLKKQKEEEMLKQEMDKDKQFVEKILGGELNSRKSRFEGSSYHNKTQHKEKDK</sequence>
<organism evidence="3 4">
    <name type="scientific">Hanseniaspora guilliermondii</name>
    <dbReference type="NCBI Taxonomy" id="56406"/>
    <lineage>
        <taxon>Eukaryota</taxon>
        <taxon>Fungi</taxon>
        <taxon>Dikarya</taxon>
        <taxon>Ascomycota</taxon>
        <taxon>Saccharomycotina</taxon>
        <taxon>Saccharomycetes</taxon>
        <taxon>Saccharomycodales</taxon>
        <taxon>Saccharomycodaceae</taxon>
        <taxon>Hanseniaspora</taxon>
    </lineage>
</organism>
<keyword evidence="4" id="KW-1185">Reference proteome</keyword>
<proteinExistence type="predicted"/>
<reference evidence="4" key="1">
    <citation type="submission" date="2016-11" db="EMBL/GenBank/DDBJ databases">
        <authorList>
            <person name="Guldener U."/>
        </authorList>
    </citation>
    <scope>NUCLEOTIDE SEQUENCE [LARGE SCALE GENOMIC DNA]</scope>
</reference>
<accession>A0A1L0CQS5</accession>
<dbReference type="OrthoDB" id="3973182at2759"/>
<feature type="compositionally biased region" description="Polar residues" evidence="2">
    <location>
        <begin position="170"/>
        <end position="180"/>
    </location>
</feature>
<dbReference type="AlphaFoldDB" id="A0A1L0CQS5"/>